<dbReference type="SUPFAM" id="SSF46894">
    <property type="entry name" value="C-terminal effector domain of the bipartite response regulators"/>
    <property type="match status" value="1"/>
</dbReference>
<dbReference type="PROSITE" id="PS50110">
    <property type="entry name" value="RESPONSE_REGULATORY"/>
    <property type="match status" value="1"/>
</dbReference>
<dbReference type="AlphaFoldDB" id="C9YEG7"/>
<dbReference type="PANTHER" id="PTHR43214">
    <property type="entry name" value="TWO-COMPONENT RESPONSE REGULATOR"/>
    <property type="match status" value="1"/>
</dbReference>
<dbReference type="InterPro" id="IPR058245">
    <property type="entry name" value="NreC/VraR/RcsB-like_REC"/>
</dbReference>
<dbReference type="SMART" id="SM00421">
    <property type="entry name" value="HTH_LUXR"/>
    <property type="match status" value="1"/>
</dbReference>
<evidence type="ECO:0000256" key="1">
    <source>
        <dbReference type="ARBA" id="ARBA00022553"/>
    </source>
</evidence>
<dbReference type="GO" id="GO:0006355">
    <property type="term" value="P:regulation of DNA-templated transcription"/>
    <property type="evidence" value="ECO:0007669"/>
    <property type="project" value="InterPro"/>
</dbReference>
<name>C9YEG7_CURXX</name>
<dbReference type="InterPro" id="IPR000792">
    <property type="entry name" value="Tscrpt_reg_LuxR_C"/>
</dbReference>
<dbReference type="InterPro" id="IPR016032">
    <property type="entry name" value="Sig_transdc_resp-reg_C-effctor"/>
</dbReference>
<gene>
    <name evidence="9" type="ORF">Csp_D29730</name>
</gene>
<reference evidence="9" key="1">
    <citation type="journal article" date="2010" name="Nature">
        <title>The Dynamic genome of Hydra.</title>
        <authorList>
            <person name="Chapman J.A."/>
            <person name="Kirkness E.F."/>
            <person name="Simakov O."/>
            <person name="Hampson S.E."/>
            <person name="Mitros T."/>
            <person name="Weinmaier T."/>
            <person name="Rattei T."/>
            <person name="Balasubramanian P.G."/>
            <person name="Borman J."/>
            <person name="Busam D."/>
            <person name="Disbennett K."/>
            <person name="Pfannkoch C."/>
            <person name="Sumin N."/>
            <person name="Sutton G."/>
            <person name="Viswanathan L."/>
            <person name="Walenz B."/>
            <person name="Goodstein D.M."/>
            <person name="Hellsten U."/>
            <person name="Kawashima T."/>
            <person name="Prochnik S.E."/>
            <person name="Putnam N.H."/>
            <person name="Shu S."/>
            <person name="Blumberg B."/>
            <person name="Dana C.E."/>
            <person name="Gee L."/>
            <person name="Kibler D.F."/>
            <person name="Law L."/>
            <person name="Lindgens D."/>
            <person name="Martinez D.E."/>
            <person name="Peng J."/>
            <person name="Wigge P.A."/>
            <person name="Bertulat B."/>
            <person name="Guder C."/>
            <person name="Nakamura Y."/>
            <person name="Ozbek S."/>
            <person name="Watanabe H."/>
            <person name="Khalturin K."/>
            <person name="Hemmrich G."/>
            <person name="Franke A."/>
            <person name="Augustin R."/>
            <person name="Fraune S."/>
            <person name="Hayakawa E."/>
            <person name="Hayakawa S."/>
            <person name="Hirose M."/>
            <person name="Hwang J."/>
            <person name="Ikeo K."/>
            <person name="Nishimiya-Fujisawa C."/>
            <person name="Ogura A."/>
            <person name="Takahashi T."/>
            <person name="Steinmetz P.R."/>
            <person name="Zhang X."/>
            <person name="Aufschnaiter R."/>
            <person name="Eder M.K."/>
            <person name="Gorny A.K."/>
            <person name="Salvenmoser W."/>
            <person name="Heimberg A.M."/>
            <person name="Wheeler B.M."/>
            <person name="Peterson K.J."/>
            <person name="Boettger A."/>
            <person name="Tischler P."/>
            <person name="Wolf A."/>
            <person name="Gojobori T."/>
            <person name="Remington K.A."/>
            <person name="Strausberg R.L."/>
            <person name="Venter J."/>
            <person name="Technau U."/>
            <person name="Hobmayer B."/>
            <person name="Bosch T.C."/>
            <person name="Holstein T.W."/>
            <person name="Fujisawa T."/>
            <person name="Bode H.R."/>
            <person name="David C.N."/>
            <person name="Rokhsar D.S."/>
            <person name="Steele R.E."/>
        </authorList>
    </citation>
    <scope>NUCLEOTIDE SEQUENCE</scope>
</reference>
<feature type="domain" description="HTH luxR-type" evidence="7">
    <location>
        <begin position="163"/>
        <end position="228"/>
    </location>
</feature>
<dbReference type="SUPFAM" id="SSF52172">
    <property type="entry name" value="CheY-like"/>
    <property type="match status" value="1"/>
</dbReference>
<dbReference type="SMART" id="SM00448">
    <property type="entry name" value="REC"/>
    <property type="match status" value="1"/>
</dbReference>
<evidence type="ECO:0000256" key="4">
    <source>
        <dbReference type="ARBA" id="ARBA00023125"/>
    </source>
</evidence>
<dbReference type="GO" id="GO:0003677">
    <property type="term" value="F:DNA binding"/>
    <property type="evidence" value="ECO:0007669"/>
    <property type="project" value="UniProtKB-KW"/>
</dbReference>
<sequence>MHHVDTATPASPYQPYSAEEPMIQVVLCDDHAMIRRGIRDTLVDSGGIEVTGEAGSYQELKETLKSAACEVLVLDLNLPGRSGLEVLAAVKESHPHVRTLIVSMFAEDQYAIRCLRAGASGYLNKAGDPADLAKAVRTIHSGRKYVTPEVSEMLVNQLATPSEETLHSRLSERELQTLIKIASGKKLSDIAEELMLSPKTVSVYRARLLEKLALSNNAELTVYAIRNALV</sequence>
<keyword evidence="1 6" id="KW-0597">Phosphoprotein</keyword>
<keyword evidence="3" id="KW-0805">Transcription regulation</keyword>
<evidence type="ECO:0000259" key="7">
    <source>
        <dbReference type="PROSITE" id="PS50043"/>
    </source>
</evidence>
<dbReference type="Pfam" id="PF00072">
    <property type="entry name" value="Response_reg"/>
    <property type="match status" value="1"/>
</dbReference>
<accession>C9YEG7</accession>
<dbReference type="PRINTS" id="PR00038">
    <property type="entry name" value="HTHLUXR"/>
</dbReference>
<dbReference type="GO" id="GO:0000160">
    <property type="term" value="P:phosphorelay signal transduction system"/>
    <property type="evidence" value="ECO:0007669"/>
    <property type="project" value="UniProtKB-KW"/>
</dbReference>
<dbReference type="PROSITE" id="PS50043">
    <property type="entry name" value="HTH_LUXR_2"/>
    <property type="match status" value="1"/>
</dbReference>
<dbReference type="InterPro" id="IPR039420">
    <property type="entry name" value="WalR-like"/>
</dbReference>
<keyword evidence="2" id="KW-0902">Two-component regulatory system</keyword>
<dbReference type="InterPro" id="IPR011006">
    <property type="entry name" value="CheY-like_superfamily"/>
</dbReference>
<evidence type="ECO:0000259" key="8">
    <source>
        <dbReference type="PROSITE" id="PS50110"/>
    </source>
</evidence>
<evidence type="ECO:0000256" key="2">
    <source>
        <dbReference type="ARBA" id="ARBA00023012"/>
    </source>
</evidence>
<evidence type="ECO:0000256" key="3">
    <source>
        <dbReference type="ARBA" id="ARBA00023015"/>
    </source>
</evidence>
<dbReference type="Pfam" id="PF00196">
    <property type="entry name" value="GerE"/>
    <property type="match status" value="1"/>
</dbReference>
<evidence type="ECO:0000256" key="6">
    <source>
        <dbReference type="PROSITE-ProRule" id="PRU00169"/>
    </source>
</evidence>
<dbReference type="CDD" id="cd17535">
    <property type="entry name" value="REC_NarL-like"/>
    <property type="match status" value="1"/>
</dbReference>
<protein>
    <submittedName>
        <fullName evidence="9">Uncharacterized protein</fullName>
    </submittedName>
</protein>
<dbReference type="EMBL" id="FN543107">
    <property type="protein sequence ID" value="CBA31960.1"/>
    <property type="molecule type" value="Genomic_DNA"/>
</dbReference>
<evidence type="ECO:0000313" key="9">
    <source>
        <dbReference type="EMBL" id="CBA31960.1"/>
    </source>
</evidence>
<dbReference type="PANTHER" id="PTHR43214:SF3">
    <property type="entry name" value="RESPONSE REGULATOR UVRY"/>
    <property type="match status" value="1"/>
</dbReference>
<feature type="domain" description="Response regulatory" evidence="8">
    <location>
        <begin position="24"/>
        <end position="140"/>
    </location>
</feature>
<dbReference type="Gene3D" id="3.40.50.2300">
    <property type="match status" value="1"/>
</dbReference>
<feature type="modified residue" description="4-aspartylphosphate" evidence="6">
    <location>
        <position position="75"/>
    </location>
</feature>
<evidence type="ECO:0000256" key="5">
    <source>
        <dbReference type="ARBA" id="ARBA00023163"/>
    </source>
</evidence>
<organism evidence="9">
    <name type="scientific">Curvibacter symbiont subsp. Hydra magnipapillata</name>
    <dbReference type="NCBI Taxonomy" id="667019"/>
    <lineage>
        <taxon>Bacteria</taxon>
        <taxon>Pseudomonadati</taxon>
        <taxon>Pseudomonadota</taxon>
        <taxon>Betaproteobacteria</taxon>
        <taxon>Burkholderiales</taxon>
        <taxon>Comamonadaceae</taxon>
        <taxon>Curvibacter</taxon>
    </lineage>
</organism>
<proteinExistence type="predicted"/>
<dbReference type="CDD" id="cd06170">
    <property type="entry name" value="LuxR_C_like"/>
    <property type="match status" value="1"/>
</dbReference>
<keyword evidence="4" id="KW-0238">DNA-binding</keyword>
<dbReference type="InterPro" id="IPR001789">
    <property type="entry name" value="Sig_transdc_resp-reg_receiver"/>
</dbReference>
<keyword evidence="5" id="KW-0804">Transcription</keyword>